<dbReference type="EMBL" id="OZ034818">
    <property type="protein sequence ID" value="CAL1388663.1"/>
    <property type="molecule type" value="Genomic_DNA"/>
</dbReference>
<evidence type="ECO:0000313" key="1">
    <source>
        <dbReference type="EMBL" id="CAL1388663.1"/>
    </source>
</evidence>
<keyword evidence="2" id="KW-1185">Reference proteome</keyword>
<dbReference type="AlphaFoldDB" id="A0AAV2ESF9"/>
<accession>A0AAV2ESF9</accession>
<protein>
    <submittedName>
        <fullName evidence="1">Uncharacterized protein</fullName>
    </submittedName>
</protein>
<reference evidence="1 2" key="1">
    <citation type="submission" date="2024-04" db="EMBL/GenBank/DDBJ databases">
        <authorList>
            <person name="Fracassetti M."/>
        </authorList>
    </citation>
    <scope>NUCLEOTIDE SEQUENCE [LARGE SCALE GENOMIC DNA]</scope>
</reference>
<name>A0AAV2ESF9_9ROSI</name>
<proteinExistence type="predicted"/>
<organism evidence="1 2">
    <name type="scientific">Linum trigynum</name>
    <dbReference type="NCBI Taxonomy" id="586398"/>
    <lineage>
        <taxon>Eukaryota</taxon>
        <taxon>Viridiplantae</taxon>
        <taxon>Streptophyta</taxon>
        <taxon>Embryophyta</taxon>
        <taxon>Tracheophyta</taxon>
        <taxon>Spermatophyta</taxon>
        <taxon>Magnoliopsida</taxon>
        <taxon>eudicotyledons</taxon>
        <taxon>Gunneridae</taxon>
        <taxon>Pentapetalae</taxon>
        <taxon>rosids</taxon>
        <taxon>fabids</taxon>
        <taxon>Malpighiales</taxon>
        <taxon>Linaceae</taxon>
        <taxon>Linum</taxon>
    </lineage>
</organism>
<evidence type="ECO:0000313" key="2">
    <source>
        <dbReference type="Proteomes" id="UP001497516"/>
    </source>
</evidence>
<sequence length="124" mass="14345">MQLIRTSEYQRFFEANLQDWILGNIRHQQKSLDFGITLRNALDKDRFIHHPSPPARTEEQITWERPPPEWGSCSITQADLRGAVEGPSSFLWLSLFPISDSMLTYLLLYDCQGVSVPRLVLNEV</sequence>
<gene>
    <name evidence="1" type="ORF">LTRI10_LOCUS29580</name>
</gene>
<dbReference type="Proteomes" id="UP001497516">
    <property type="component" value="Chromosome 5"/>
</dbReference>